<gene>
    <name evidence="3" type="ORF">OG579_16200</name>
</gene>
<sequence>MTETRDTTEAVDTADVTEALAGPTEYGPPDFTYLHMDTASRPMHWSMVLEIAGGDTLLGIDEIRDRVRSRVGRYDVFGVGVRGGRWRRPEIVRTPADAIDIDRHVEAVEVADPTARDRAIAELCATHLRRPDPFWHITLMTIVDSGEQLMVLRVHHSLSDGLAGAAFAALLADGTPEQLAEFDRFATSPRFRVGDIDPQVLADARAAHGEQWKAGRSGRGWPALTTSGRREIATVSVSTRDLRRVAKRHGATVHEFVLGAVGATLSAHPPSENGPETIRVTLPATLDPTFRHTGNAVSVTLLNLAGSDTDLGRQIERSREQLSLIESRRAALALAATGHPSPPWPVMRAIVGASMSRMAPDIHIGVNPGFSRVRSVLGRRIVALTPLSPLGGYSFSVTSLILGDRTTFGVVTDPQALPGYAARFAAAFDEVLTTP</sequence>
<evidence type="ECO:0000256" key="1">
    <source>
        <dbReference type="SAM" id="MobiDB-lite"/>
    </source>
</evidence>
<keyword evidence="4" id="KW-1185">Reference proteome</keyword>
<dbReference type="Proteomes" id="UP001432128">
    <property type="component" value="Chromosome"/>
</dbReference>
<proteinExistence type="predicted"/>
<evidence type="ECO:0000313" key="3">
    <source>
        <dbReference type="EMBL" id="WUM19240.1"/>
    </source>
</evidence>
<dbReference type="RefSeq" id="WP_328856775.1">
    <property type="nucleotide sequence ID" value="NZ_CP108021.1"/>
</dbReference>
<feature type="compositionally biased region" description="Low complexity" evidence="1">
    <location>
        <begin position="10"/>
        <end position="19"/>
    </location>
</feature>
<dbReference type="InterPro" id="IPR004255">
    <property type="entry name" value="O-acyltransferase_WSD1_N"/>
</dbReference>
<accession>A0AAU4JZJ6</accession>
<dbReference type="AlphaFoldDB" id="A0AAU4JZJ6"/>
<evidence type="ECO:0000313" key="4">
    <source>
        <dbReference type="Proteomes" id="UP001432128"/>
    </source>
</evidence>
<dbReference type="GO" id="GO:0004144">
    <property type="term" value="F:diacylglycerol O-acyltransferase activity"/>
    <property type="evidence" value="ECO:0007669"/>
    <property type="project" value="InterPro"/>
</dbReference>
<reference evidence="3 4" key="1">
    <citation type="submission" date="2022-10" db="EMBL/GenBank/DDBJ databases">
        <title>The complete genomes of actinobacterial strains from the NBC collection.</title>
        <authorList>
            <person name="Joergensen T.S."/>
            <person name="Alvarez Arevalo M."/>
            <person name="Sterndorff E.B."/>
            <person name="Faurdal D."/>
            <person name="Vuksanovic O."/>
            <person name="Mourched A.-S."/>
            <person name="Charusanti P."/>
            <person name="Shaw S."/>
            <person name="Blin K."/>
            <person name="Weber T."/>
        </authorList>
    </citation>
    <scope>NUCLEOTIDE SEQUENCE [LARGE SCALE GENOMIC DNA]</scope>
    <source>
        <strain evidence="3 4">NBC_00319</strain>
    </source>
</reference>
<dbReference type="Pfam" id="PF03007">
    <property type="entry name" value="WS_DGAT_cat"/>
    <property type="match status" value="1"/>
</dbReference>
<feature type="region of interest" description="Disordered" evidence="1">
    <location>
        <begin position="1"/>
        <end position="23"/>
    </location>
</feature>
<dbReference type="KEGG" id="whr:OG579_16200"/>
<dbReference type="GO" id="GO:0045017">
    <property type="term" value="P:glycerolipid biosynthetic process"/>
    <property type="evidence" value="ECO:0007669"/>
    <property type="project" value="InterPro"/>
</dbReference>
<protein>
    <submittedName>
        <fullName evidence="3">Wax ester/triacylglycerol synthase family O-acyltransferase</fullName>
    </submittedName>
</protein>
<feature type="domain" description="O-acyltransferase WSD1-like N-terminal" evidence="2">
    <location>
        <begin position="29"/>
        <end position="181"/>
    </location>
</feature>
<dbReference type="EMBL" id="CP108021">
    <property type="protein sequence ID" value="WUM19240.1"/>
    <property type="molecule type" value="Genomic_DNA"/>
</dbReference>
<organism evidence="3 4">
    <name type="scientific">Williamsia herbipolensis</name>
    <dbReference type="NCBI Taxonomy" id="1603258"/>
    <lineage>
        <taxon>Bacteria</taxon>
        <taxon>Bacillati</taxon>
        <taxon>Actinomycetota</taxon>
        <taxon>Actinomycetes</taxon>
        <taxon>Mycobacteriales</taxon>
        <taxon>Nocardiaceae</taxon>
        <taxon>Williamsia</taxon>
    </lineage>
</organism>
<evidence type="ECO:0000259" key="2">
    <source>
        <dbReference type="Pfam" id="PF03007"/>
    </source>
</evidence>
<name>A0AAU4JZJ6_9NOCA</name>